<dbReference type="Gene3D" id="3.30.70.270">
    <property type="match status" value="1"/>
</dbReference>
<feature type="domain" description="PAC" evidence="2">
    <location>
        <begin position="69"/>
        <end position="121"/>
    </location>
</feature>
<evidence type="ECO:0000313" key="5">
    <source>
        <dbReference type="Proteomes" id="UP001241988"/>
    </source>
</evidence>
<dbReference type="InterPro" id="IPR035965">
    <property type="entry name" value="PAS-like_dom_sf"/>
</dbReference>
<dbReference type="InterPro" id="IPR000160">
    <property type="entry name" value="GGDEF_dom"/>
</dbReference>
<protein>
    <submittedName>
        <fullName evidence="4">Diguanylate cyclase (GGDEF)-like protein/PAS domain S-box-containing protein</fullName>
    </submittedName>
</protein>
<dbReference type="CDD" id="cd01949">
    <property type="entry name" value="GGDEF"/>
    <property type="match status" value="1"/>
</dbReference>
<name>A0ABU0GVG1_9BACL</name>
<dbReference type="SUPFAM" id="SSF55785">
    <property type="entry name" value="PYP-like sensor domain (PAS domain)"/>
    <property type="match status" value="3"/>
</dbReference>
<dbReference type="SMART" id="SM00091">
    <property type="entry name" value="PAS"/>
    <property type="match status" value="2"/>
</dbReference>
<dbReference type="Pfam" id="PF00990">
    <property type="entry name" value="GGDEF"/>
    <property type="match status" value="1"/>
</dbReference>
<dbReference type="SUPFAM" id="SSF55073">
    <property type="entry name" value="Nucleotide cyclase"/>
    <property type="match status" value="1"/>
</dbReference>
<feature type="domain" description="PAS" evidence="1">
    <location>
        <begin position="253"/>
        <end position="323"/>
    </location>
</feature>
<feature type="domain" description="PAS" evidence="1">
    <location>
        <begin position="129"/>
        <end position="199"/>
    </location>
</feature>
<dbReference type="Pfam" id="PF13426">
    <property type="entry name" value="PAS_9"/>
    <property type="match status" value="1"/>
</dbReference>
<keyword evidence="5" id="KW-1185">Reference proteome</keyword>
<dbReference type="PANTHER" id="PTHR44757:SF2">
    <property type="entry name" value="BIOFILM ARCHITECTURE MAINTENANCE PROTEIN MBAA"/>
    <property type="match status" value="1"/>
</dbReference>
<dbReference type="InterPro" id="IPR052155">
    <property type="entry name" value="Biofilm_reg_signaling"/>
</dbReference>
<dbReference type="InterPro" id="IPR013655">
    <property type="entry name" value="PAS_fold_3"/>
</dbReference>
<dbReference type="Pfam" id="PF08447">
    <property type="entry name" value="PAS_3"/>
    <property type="match status" value="1"/>
</dbReference>
<dbReference type="Proteomes" id="UP001241988">
    <property type="component" value="Unassembled WGS sequence"/>
</dbReference>
<proteinExistence type="predicted"/>
<dbReference type="RefSeq" id="WP_308787083.1">
    <property type="nucleotide sequence ID" value="NZ_JAUSWB010000004.1"/>
</dbReference>
<feature type="domain" description="PAC" evidence="2">
    <location>
        <begin position="326"/>
        <end position="378"/>
    </location>
</feature>
<feature type="domain" description="GGDEF" evidence="3">
    <location>
        <begin position="410"/>
        <end position="543"/>
    </location>
</feature>
<dbReference type="InterPro" id="IPR000014">
    <property type="entry name" value="PAS"/>
</dbReference>
<organism evidence="4 5">
    <name type="scientific">Planomicrobium stackebrandtii</name>
    <dbReference type="NCBI Taxonomy" id="253160"/>
    <lineage>
        <taxon>Bacteria</taxon>
        <taxon>Bacillati</taxon>
        <taxon>Bacillota</taxon>
        <taxon>Bacilli</taxon>
        <taxon>Bacillales</taxon>
        <taxon>Caryophanaceae</taxon>
        <taxon>Planomicrobium</taxon>
    </lineage>
</organism>
<dbReference type="Gene3D" id="3.30.450.20">
    <property type="entry name" value="PAS domain"/>
    <property type="match status" value="3"/>
</dbReference>
<evidence type="ECO:0000259" key="1">
    <source>
        <dbReference type="PROSITE" id="PS50112"/>
    </source>
</evidence>
<dbReference type="CDD" id="cd00130">
    <property type="entry name" value="PAS"/>
    <property type="match status" value="2"/>
</dbReference>
<dbReference type="NCBIfam" id="TIGR00254">
    <property type="entry name" value="GGDEF"/>
    <property type="match status" value="1"/>
</dbReference>
<sequence>MEGIKEMVFVVKVDDVCSFTYEFLNKAVMEKTLLGPGSVGKTFDDIHSKFMAKFLNEKYSEVIQTNQSTSYEDSFYSADNKLYYSKTLLTPLFDDLGKCTHIVSLVKDITDEKIAKLESQGIQERLEESSARYRSLFDSNADAIFTVDFNGRITGGNSAGYKLSGYYMNELAGKNFIDFVVPEDKVQAKENFHFSILGNIKDSRLQILNKTGDVVCCIVKFIPINVKSKITGFYMIAKDMTELDKIASLYKAGEENFRIIAENVHDVIILMNHHKQYLYVSPSSETIFGYRPDQIIGQEPYFNVHPEDIPNISKAFEQAAKNGSTYLVQIRLLHNERGWIWSEISGTPVFGENKEFNHMVMVARDISIQKEYESQLKHFAYYDSLTELPNRRYFQEYATERLELNENSQRSLAVLILDIDDFKEINDQWGHETGDAVIQEFGFRLNNCMHGENMAARLGGDEFVILLADTETEEQVAEVADMIYQVMKEPVEVEGLSLNISISMGIALAPSEKVSISVMMKRADMAMYKAKQQEKNTFQVSPT</sequence>
<accession>A0ABU0GVG1</accession>
<dbReference type="PANTHER" id="PTHR44757">
    <property type="entry name" value="DIGUANYLATE CYCLASE DGCP"/>
    <property type="match status" value="1"/>
</dbReference>
<evidence type="ECO:0000313" key="4">
    <source>
        <dbReference type="EMBL" id="MDQ0428934.1"/>
    </source>
</evidence>
<dbReference type="PROSITE" id="PS50112">
    <property type="entry name" value="PAS"/>
    <property type="match status" value="2"/>
</dbReference>
<dbReference type="NCBIfam" id="TIGR00229">
    <property type="entry name" value="sensory_box"/>
    <property type="match status" value="2"/>
</dbReference>
<evidence type="ECO:0000259" key="2">
    <source>
        <dbReference type="PROSITE" id="PS50113"/>
    </source>
</evidence>
<dbReference type="PROSITE" id="PS50887">
    <property type="entry name" value="GGDEF"/>
    <property type="match status" value="1"/>
</dbReference>
<dbReference type="InterPro" id="IPR000700">
    <property type="entry name" value="PAS-assoc_C"/>
</dbReference>
<dbReference type="EMBL" id="JAUSWB010000004">
    <property type="protein sequence ID" value="MDQ0428934.1"/>
    <property type="molecule type" value="Genomic_DNA"/>
</dbReference>
<reference evidence="4 5" key="1">
    <citation type="submission" date="2023-07" db="EMBL/GenBank/DDBJ databases">
        <title>Genomic Encyclopedia of Type Strains, Phase IV (KMG-IV): sequencing the most valuable type-strain genomes for metagenomic binning, comparative biology and taxonomic classification.</title>
        <authorList>
            <person name="Goeker M."/>
        </authorList>
    </citation>
    <scope>NUCLEOTIDE SEQUENCE [LARGE SCALE GENOMIC DNA]</scope>
    <source>
        <strain evidence="4 5">DSM 16419</strain>
    </source>
</reference>
<dbReference type="InterPro" id="IPR029787">
    <property type="entry name" value="Nucleotide_cyclase"/>
</dbReference>
<dbReference type="InterPro" id="IPR043128">
    <property type="entry name" value="Rev_trsase/Diguanyl_cyclase"/>
</dbReference>
<gene>
    <name evidence="4" type="ORF">QOZ98_001761</name>
</gene>
<dbReference type="InterPro" id="IPR013767">
    <property type="entry name" value="PAS_fold"/>
</dbReference>
<evidence type="ECO:0000259" key="3">
    <source>
        <dbReference type="PROSITE" id="PS50887"/>
    </source>
</evidence>
<dbReference type="Pfam" id="PF00989">
    <property type="entry name" value="PAS"/>
    <property type="match status" value="1"/>
</dbReference>
<dbReference type="SMART" id="SM00267">
    <property type="entry name" value="GGDEF"/>
    <property type="match status" value="1"/>
</dbReference>
<comment type="caution">
    <text evidence="4">The sequence shown here is derived from an EMBL/GenBank/DDBJ whole genome shotgun (WGS) entry which is preliminary data.</text>
</comment>
<dbReference type="InterPro" id="IPR001610">
    <property type="entry name" value="PAC"/>
</dbReference>
<dbReference type="PROSITE" id="PS50113">
    <property type="entry name" value="PAC"/>
    <property type="match status" value="2"/>
</dbReference>
<dbReference type="SMART" id="SM00086">
    <property type="entry name" value="PAC"/>
    <property type="match status" value="3"/>
</dbReference>